<evidence type="ECO:0000313" key="2">
    <source>
        <dbReference type="Proteomes" id="UP000016927"/>
    </source>
</evidence>
<sequence>MYNLIFLDMNLYYKAISNLCASFKDGKNDFLNLFSDFFEPALLTKFEKRINESEILDQLDTDIYMFKKIRLLHNEESFISSNKFRQLQDMVIQSLSTFKKLISESKNEILETLEFLDQENIGRLKSMICSVFREVISKLIPNVTININFDSNFVNPTNILIQVESAEWKFDDITKGQFELNLDEYLCDDGEGEYGDKAIFVK</sequence>
<evidence type="ECO:0000313" key="1">
    <source>
        <dbReference type="EMBL" id="EOB13946.1"/>
    </source>
</evidence>
<organism evidence="1 2">
    <name type="scientific">Nosema bombycis (strain CQ1 / CVCC 102059)</name>
    <name type="common">Microsporidian parasite</name>
    <name type="synonym">Pebrine of silkworm</name>
    <dbReference type="NCBI Taxonomy" id="578461"/>
    <lineage>
        <taxon>Eukaryota</taxon>
        <taxon>Fungi</taxon>
        <taxon>Fungi incertae sedis</taxon>
        <taxon>Microsporidia</taxon>
        <taxon>Nosematidae</taxon>
        <taxon>Nosema</taxon>
    </lineage>
</organism>
<protein>
    <submittedName>
        <fullName evidence="1">Uncharacterized protein</fullName>
    </submittedName>
</protein>
<accession>R0KT37</accession>
<proteinExistence type="predicted"/>
<dbReference type="EMBL" id="KB908957">
    <property type="protein sequence ID" value="EOB13946.1"/>
    <property type="molecule type" value="Genomic_DNA"/>
</dbReference>
<dbReference type="AlphaFoldDB" id="R0KT37"/>
<dbReference type="VEuPathDB" id="MicrosporidiaDB:NBO_49g0001"/>
<dbReference type="HOGENOM" id="CLU_1354975_0_0_1"/>
<dbReference type="OrthoDB" id="10449570at2759"/>
<dbReference type="Proteomes" id="UP000016927">
    <property type="component" value="Unassembled WGS sequence"/>
</dbReference>
<reference evidence="1 2" key="1">
    <citation type="journal article" date="2013" name="BMC Genomics">
        <title>Comparative genomics of parasitic silkworm microsporidia reveal an association between genome expansion and host adaptation.</title>
        <authorList>
            <person name="Pan G."/>
            <person name="Xu J."/>
            <person name="Li T."/>
            <person name="Xia Q."/>
            <person name="Liu S.L."/>
            <person name="Zhang G."/>
            <person name="Li S."/>
            <person name="Li C."/>
            <person name="Liu H."/>
            <person name="Yang L."/>
            <person name="Liu T."/>
            <person name="Zhang X."/>
            <person name="Wu Z."/>
            <person name="Fan W."/>
            <person name="Dang X."/>
            <person name="Xiang H."/>
            <person name="Tao M."/>
            <person name="Li Y."/>
            <person name="Hu J."/>
            <person name="Li Z."/>
            <person name="Lin L."/>
            <person name="Luo J."/>
            <person name="Geng L."/>
            <person name="Wang L."/>
            <person name="Long M."/>
            <person name="Wan Y."/>
            <person name="He N."/>
            <person name="Zhang Z."/>
            <person name="Lu C."/>
            <person name="Keeling P.J."/>
            <person name="Wang J."/>
            <person name="Xiang Z."/>
            <person name="Zhou Z."/>
        </authorList>
    </citation>
    <scope>NUCLEOTIDE SEQUENCE [LARGE SCALE GENOMIC DNA]</scope>
    <source>
        <strain evidence="2">CQ1 / CVCC 102059</strain>
    </source>
</reference>
<gene>
    <name evidence="1" type="ORF">NBO_49g0001</name>
</gene>
<name>R0KT37_NOSB1</name>
<keyword evidence="2" id="KW-1185">Reference proteome</keyword>